<organism evidence="1 2">
    <name type="scientific">Aneurinibacillus soli</name>
    <dbReference type="NCBI Taxonomy" id="1500254"/>
    <lineage>
        <taxon>Bacteria</taxon>
        <taxon>Bacillati</taxon>
        <taxon>Bacillota</taxon>
        <taxon>Bacilli</taxon>
        <taxon>Bacillales</taxon>
        <taxon>Paenibacillaceae</taxon>
        <taxon>Aneurinibacillus group</taxon>
        <taxon>Aneurinibacillus</taxon>
    </lineage>
</organism>
<dbReference type="EMBL" id="AP017312">
    <property type="protein sequence ID" value="BAU29480.1"/>
    <property type="molecule type" value="Genomic_DNA"/>
</dbReference>
<dbReference type="Proteomes" id="UP000217696">
    <property type="component" value="Chromosome"/>
</dbReference>
<reference evidence="1 2" key="1">
    <citation type="submission" date="2015-12" db="EMBL/GenBank/DDBJ databases">
        <title>Genome sequence of Aneurinibacillus soli.</title>
        <authorList>
            <person name="Lee J.S."/>
            <person name="Lee K.C."/>
            <person name="Kim K.K."/>
            <person name="Lee B.W."/>
        </authorList>
    </citation>
    <scope>NUCLEOTIDE SEQUENCE [LARGE SCALE GENOMIC DNA]</scope>
    <source>
        <strain evidence="1 2">CB4</strain>
    </source>
</reference>
<dbReference type="RefSeq" id="WP_096467156.1">
    <property type="nucleotide sequence ID" value="NZ_AP017312.1"/>
</dbReference>
<dbReference type="AlphaFoldDB" id="A0A0U4WMC4"/>
<accession>A0A0U4WMC4</accession>
<gene>
    <name evidence="1" type="ORF">CB4_03680</name>
</gene>
<proteinExistence type="predicted"/>
<protein>
    <submittedName>
        <fullName evidence="1">Uncharacterized protein</fullName>
    </submittedName>
</protein>
<evidence type="ECO:0000313" key="2">
    <source>
        <dbReference type="Proteomes" id="UP000217696"/>
    </source>
</evidence>
<name>A0A0U4WMC4_9BACL</name>
<sequence length="199" mass="22342">MKPRIQSLLVAFCLVFGFQTVLHTPAEAAKSTRTLVQKKTVPTVAISGDKTFIAHTKAALALLKEKSPDDYALVVQYVGLIKQDAFSGMAAYEKIPTYKVGATTSSSTTTWYASTIVHDAYHSKLYNDYARTKKTAVPDDIWTGMKAEMQCLTRQTEALKKIKAPLSEQKYAQSLQNQNWWDSNGDGLYTEEDERMRSW</sequence>
<dbReference type="KEGG" id="asoc:CB4_03680"/>
<keyword evidence="2" id="KW-1185">Reference proteome</keyword>
<evidence type="ECO:0000313" key="1">
    <source>
        <dbReference type="EMBL" id="BAU29480.1"/>
    </source>
</evidence>
<dbReference type="OrthoDB" id="2680455at2"/>